<dbReference type="AlphaFoldDB" id="F9WKH6"/>
<dbReference type="Proteomes" id="UP000009027">
    <property type="component" value="Unassembled WGS sequence"/>
</dbReference>
<feature type="compositionally biased region" description="Basic and acidic residues" evidence="1">
    <location>
        <begin position="299"/>
        <end position="308"/>
    </location>
</feature>
<dbReference type="VEuPathDB" id="TriTrypDB:TvY486_0006300"/>
<feature type="compositionally biased region" description="Basic and acidic residues" evidence="1">
    <location>
        <begin position="424"/>
        <end position="433"/>
    </location>
</feature>
<organism evidence="2 3">
    <name type="scientific">Trypanosoma vivax (strain Y486)</name>
    <dbReference type="NCBI Taxonomy" id="1055687"/>
    <lineage>
        <taxon>Eukaryota</taxon>
        <taxon>Discoba</taxon>
        <taxon>Euglenozoa</taxon>
        <taxon>Kinetoplastea</taxon>
        <taxon>Metakinetoplastina</taxon>
        <taxon>Trypanosomatida</taxon>
        <taxon>Trypanosomatidae</taxon>
        <taxon>Trypanosoma</taxon>
        <taxon>Duttonella</taxon>
    </lineage>
</organism>
<feature type="compositionally biased region" description="Basic and acidic residues" evidence="1">
    <location>
        <begin position="315"/>
        <end position="324"/>
    </location>
</feature>
<feature type="compositionally biased region" description="Basic and acidic residues" evidence="1">
    <location>
        <begin position="220"/>
        <end position="230"/>
    </location>
</feature>
<gene>
    <name evidence="2" type="ORF">TvY486_0006300</name>
</gene>
<feature type="compositionally biased region" description="Basic and acidic residues" evidence="1">
    <location>
        <begin position="92"/>
        <end position="103"/>
    </location>
</feature>
<evidence type="ECO:0000313" key="3">
    <source>
        <dbReference type="Proteomes" id="UP000009027"/>
    </source>
</evidence>
<evidence type="ECO:0000313" key="2">
    <source>
        <dbReference type="EMBL" id="CCD17996.1"/>
    </source>
</evidence>
<feature type="non-terminal residue" evidence="2">
    <location>
        <position position="1"/>
    </location>
</feature>
<sequence>RAGDGESVWNCKIGEAHVGTIESDADYVRFCDVMQRRGDASAEGAWEGNFEDEVAGGGDDSASRDDKPALVSSLVRSLITGSERREKRRRMDKIATEEKEAERKRRRKKERSEERWKRKKEKKALEKSQLVRPRLLLRPHGPDSDGENGVVLSVPAAGELRQNRRRRRRSLGDMFEEGSVRGGDSAISKRREPKLRSRRRRELRKEEALRAGCGCDEWGEEKGAGDEVKVSRGSRRRRRASRSLDADVEGAGHVAEPNVEGSRGRRRRGRRGGERRLKAKAGKEKELEPEAAHPAAASCRKEKREEWWRRRRGSRGAEPEKEAEQDGILSADGQQGGRRRRWRKSKEDVCSRVMADDVKWEETHEDVSLRSSDKVASASSKRKWRAEQRRRHVERDRSEPVAGEVCGSEVGEVRSAHRRRRERDKRERKEKKPPLKVRFLTRDDVVSPACGGEA</sequence>
<feature type="region of interest" description="Disordered" evidence="1">
    <location>
        <begin position="41"/>
        <end position="454"/>
    </location>
</feature>
<feature type="compositionally biased region" description="Basic and acidic residues" evidence="1">
    <location>
        <begin position="271"/>
        <end position="291"/>
    </location>
</feature>
<dbReference type="EMBL" id="CAEX01000159">
    <property type="protein sequence ID" value="CCD17996.1"/>
    <property type="molecule type" value="Genomic_DNA"/>
</dbReference>
<feature type="compositionally biased region" description="Basic residues" evidence="1">
    <location>
        <begin position="191"/>
        <end position="202"/>
    </location>
</feature>
<accession>F9WKH6</accession>
<reference evidence="2 3" key="1">
    <citation type="journal article" date="2012" name="Proc. Natl. Acad. Sci. U.S.A.">
        <title>Antigenic diversity is generated by distinct evolutionary mechanisms in African trypanosome species.</title>
        <authorList>
            <person name="Jackson A.P."/>
            <person name="Berry A."/>
            <person name="Aslett M."/>
            <person name="Allison H.C."/>
            <person name="Burton P."/>
            <person name="Vavrova-Anderson J."/>
            <person name="Brown R."/>
            <person name="Browne H."/>
            <person name="Corton N."/>
            <person name="Hauser H."/>
            <person name="Gamble J."/>
            <person name="Gilderthorp R."/>
            <person name="Marcello L."/>
            <person name="McQuillan J."/>
            <person name="Otto T.D."/>
            <person name="Quail M.A."/>
            <person name="Sanders M.J."/>
            <person name="van Tonder A."/>
            <person name="Ginger M.L."/>
            <person name="Field M.C."/>
            <person name="Barry J.D."/>
            <person name="Hertz-Fowler C."/>
            <person name="Berriman M."/>
        </authorList>
    </citation>
    <scope>NUCLEOTIDE SEQUENCE</scope>
    <source>
        <strain evidence="2 3">Y486</strain>
    </source>
</reference>
<protein>
    <submittedName>
        <fullName evidence="2">Uncharacterized protein</fullName>
    </submittedName>
</protein>
<proteinExistence type="predicted"/>
<feature type="compositionally biased region" description="Basic residues" evidence="1">
    <location>
        <begin position="232"/>
        <end position="241"/>
    </location>
</feature>
<keyword evidence="3" id="KW-1185">Reference proteome</keyword>
<feature type="compositionally biased region" description="Basic and acidic residues" evidence="1">
    <location>
        <begin position="345"/>
        <end position="373"/>
    </location>
</feature>
<name>F9WKH6_TRYVY</name>
<feature type="compositionally biased region" description="Basic residues" evidence="1">
    <location>
        <begin position="380"/>
        <end position="392"/>
    </location>
</feature>
<evidence type="ECO:0000256" key="1">
    <source>
        <dbReference type="SAM" id="MobiDB-lite"/>
    </source>
</evidence>